<dbReference type="PANTHER" id="PTHR11075:SF54">
    <property type="entry name" value="LARGE RIBOSOMAL SUBUNIT PROTEIN ML62"/>
    <property type="match status" value="1"/>
</dbReference>
<accession>A0A9W9QI92</accession>
<feature type="signal peptide" evidence="2">
    <location>
        <begin position="1"/>
        <end position="21"/>
    </location>
</feature>
<evidence type="ECO:0000256" key="1">
    <source>
        <dbReference type="SAM" id="MobiDB-lite"/>
    </source>
</evidence>
<comment type="caution">
    <text evidence="3">The sequence shown here is derived from an EMBL/GenBank/DDBJ whole genome shotgun (WGS) entry which is preliminary data.</text>
</comment>
<dbReference type="InterPro" id="IPR052104">
    <property type="entry name" value="Mito_Release_Factor_mL62"/>
</dbReference>
<feature type="chain" id="PRO_5040746417" evidence="2">
    <location>
        <begin position="22"/>
        <end position="226"/>
    </location>
</feature>
<organism evidence="3 4">
    <name type="scientific">Penicillium brevicompactum</name>
    <dbReference type="NCBI Taxonomy" id="5074"/>
    <lineage>
        <taxon>Eukaryota</taxon>
        <taxon>Fungi</taxon>
        <taxon>Dikarya</taxon>
        <taxon>Ascomycota</taxon>
        <taxon>Pezizomycotina</taxon>
        <taxon>Eurotiomycetes</taxon>
        <taxon>Eurotiomycetidae</taxon>
        <taxon>Eurotiales</taxon>
        <taxon>Aspergillaceae</taxon>
        <taxon>Penicillium</taxon>
    </lineage>
</organism>
<dbReference type="GO" id="GO:0016150">
    <property type="term" value="F:translation release factor activity, codon nonspecific"/>
    <property type="evidence" value="ECO:0007669"/>
    <property type="project" value="TreeGrafter"/>
</dbReference>
<protein>
    <submittedName>
        <fullName evidence="3">Uncharacterized protein</fullName>
    </submittedName>
</protein>
<dbReference type="PANTHER" id="PTHR11075">
    <property type="entry name" value="PEPTIDE CHAIN RELEASE FACTOR"/>
    <property type="match status" value="1"/>
</dbReference>
<feature type="region of interest" description="Disordered" evidence="1">
    <location>
        <begin position="181"/>
        <end position="226"/>
    </location>
</feature>
<dbReference type="Gene3D" id="3.30.160.20">
    <property type="match status" value="1"/>
</dbReference>
<dbReference type="GO" id="GO:0005762">
    <property type="term" value="C:mitochondrial large ribosomal subunit"/>
    <property type="evidence" value="ECO:0007669"/>
    <property type="project" value="TreeGrafter"/>
</dbReference>
<dbReference type="AlphaFoldDB" id="A0A9W9QI92"/>
<evidence type="ECO:0000313" key="3">
    <source>
        <dbReference type="EMBL" id="KAJ5338430.1"/>
    </source>
</evidence>
<dbReference type="GO" id="GO:0070126">
    <property type="term" value="P:mitochondrial translational termination"/>
    <property type="evidence" value="ECO:0007669"/>
    <property type="project" value="TreeGrafter"/>
</dbReference>
<sequence>LYSGLLRVSVSLLFNALPLLAHTIPLSEVLEGICLSNRPGRPSCEGLAQDPQFQNRPSPHLRGLVQSVQRSGRPECEQVSKTPLEDQYMYEVQVLYIVMSQLLNVRRVNSKATLKVPLGSLLPLVPRLLHQPLRDSRYHADRSQSLVIQADEERKQSNNVESCYDKLFQLLQTSAKAVIPGETTREQRDRVHKFVPRQRAQNEGRIKAKKQHSEKKSSRRGSKYDD</sequence>
<reference evidence="3" key="2">
    <citation type="journal article" date="2023" name="IMA Fungus">
        <title>Comparative genomic study of the Penicillium genus elucidates a diverse pangenome and 15 lateral gene transfer events.</title>
        <authorList>
            <person name="Petersen C."/>
            <person name="Sorensen T."/>
            <person name="Nielsen M.R."/>
            <person name="Sondergaard T.E."/>
            <person name="Sorensen J.L."/>
            <person name="Fitzpatrick D.A."/>
            <person name="Frisvad J.C."/>
            <person name="Nielsen K.L."/>
        </authorList>
    </citation>
    <scope>NUCLEOTIDE SEQUENCE</scope>
    <source>
        <strain evidence="3">IBT 35673</strain>
    </source>
</reference>
<keyword evidence="2" id="KW-0732">Signal</keyword>
<dbReference type="GO" id="GO:0004045">
    <property type="term" value="F:peptidyl-tRNA hydrolase activity"/>
    <property type="evidence" value="ECO:0007669"/>
    <property type="project" value="TreeGrafter"/>
</dbReference>
<evidence type="ECO:0000256" key="2">
    <source>
        <dbReference type="SAM" id="SignalP"/>
    </source>
</evidence>
<reference evidence="3" key="1">
    <citation type="submission" date="2022-12" db="EMBL/GenBank/DDBJ databases">
        <authorList>
            <person name="Petersen C."/>
        </authorList>
    </citation>
    <scope>NUCLEOTIDE SEQUENCE</scope>
    <source>
        <strain evidence="3">IBT 35673</strain>
    </source>
</reference>
<evidence type="ECO:0000313" key="4">
    <source>
        <dbReference type="Proteomes" id="UP001147695"/>
    </source>
</evidence>
<gene>
    <name evidence="3" type="ORF">N7452_005158</name>
</gene>
<feature type="non-terminal residue" evidence="3">
    <location>
        <position position="226"/>
    </location>
</feature>
<feature type="compositionally biased region" description="Basic residues" evidence="1">
    <location>
        <begin position="207"/>
        <end position="226"/>
    </location>
</feature>
<dbReference type="Proteomes" id="UP001147695">
    <property type="component" value="Unassembled WGS sequence"/>
</dbReference>
<name>A0A9W9QI92_PENBR</name>
<proteinExistence type="predicted"/>
<dbReference type="EMBL" id="JAPZBQ010000003">
    <property type="protein sequence ID" value="KAJ5338430.1"/>
    <property type="molecule type" value="Genomic_DNA"/>
</dbReference>